<dbReference type="AlphaFoldDB" id="A0A5C6BZ79"/>
<dbReference type="OrthoDB" id="7272699at2"/>
<comment type="caution">
    <text evidence="2">The sequence shown here is derived from an EMBL/GenBank/DDBJ whole genome shotgun (WGS) entry which is preliminary data.</text>
</comment>
<accession>A0A5C6BZ79</accession>
<evidence type="ECO:0000313" key="3">
    <source>
        <dbReference type="Proteomes" id="UP000319908"/>
    </source>
</evidence>
<name>A0A5C6BZ79_9BACT</name>
<keyword evidence="2" id="KW-0808">Transferase</keyword>
<dbReference type="InterPro" id="IPR006342">
    <property type="entry name" value="FkbM_mtfrase"/>
</dbReference>
<dbReference type="Proteomes" id="UP000319908">
    <property type="component" value="Unassembled WGS sequence"/>
</dbReference>
<dbReference type="PANTHER" id="PTHR34203">
    <property type="entry name" value="METHYLTRANSFERASE, FKBM FAMILY PROTEIN"/>
    <property type="match status" value="1"/>
</dbReference>
<keyword evidence="2" id="KW-0489">Methyltransferase</keyword>
<reference evidence="2 3" key="1">
    <citation type="journal article" date="2020" name="Antonie Van Leeuwenhoek">
        <title>Rhodopirellula heiligendammensis sp. nov., Rhodopirellula pilleata sp. nov., and Rhodopirellula solitaria sp. nov. isolated from natural or artificial marine surfaces in Northern Germany and California, USA, and emended description of the genus Rhodopirellula.</title>
        <authorList>
            <person name="Kallscheuer N."/>
            <person name="Wiegand S."/>
            <person name="Jogler M."/>
            <person name="Boedeker C."/>
            <person name="Peeters S.H."/>
            <person name="Rast P."/>
            <person name="Heuer A."/>
            <person name="Jetten M.S.M."/>
            <person name="Rohde M."/>
            <person name="Jogler C."/>
        </authorList>
    </citation>
    <scope>NUCLEOTIDE SEQUENCE [LARGE SCALE GENOMIC DNA]</scope>
    <source>
        <strain evidence="2 3">Poly21</strain>
    </source>
</reference>
<dbReference type="SUPFAM" id="SSF53335">
    <property type="entry name" value="S-adenosyl-L-methionine-dependent methyltransferases"/>
    <property type="match status" value="1"/>
</dbReference>
<dbReference type="NCBIfam" id="TIGR01444">
    <property type="entry name" value="fkbM_fam"/>
    <property type="match status" value="1"/>
</dbReference>
<dbReference type="Gene3D" id="3.40.50.150">
    <property type="entry name" value="Vaccinia Virus protein VP39"/>
    <property type="match status" value="1"/>
</dbReference>
<organism evidence="2 3">
    <name type="scientific">Allorhodopirellula heiligendammensis</name>
    <dbReference type="NCBI Taxonomy" id="2714739"/>
    <lineage>
        <taxon>Bacteria</taxon>
        <taxon>Pseudomonadati</taxon>
        <taxon>Planctomycetota</taxon>
        <taxon>Planctomycetia</taxon>
        <taxon>Pirellulales</taxon>
        <taxon>Pirellulaceae</taxon>
        <taxon>Allorhodopirellula</taxon>
    </lineage>
</organism>
<dbReference type="EMBL" id="SJPU01000002">
    <property type="protein sequence ID" value="TWU16997.1"/>
    <property type="molecule type" value="Genomic_DNA"/>
</dbReference>
<protein>
    <submittedName>
        <fullName evidence="2">Methyltransferase domain protein</fullName>
    </submittedName>
</protein>
<dbReference type="PANTHER" id="PTHR34203:SF15">
    <property type="entry name" value="SLL1173 PROTEIN"/>
    <property type="match status" value="1"/>
</dbReference>
<evidence type="ECO:0000259" key="1">
    <source>
        <dbReference type="Pfam" id="PF05050"/>
    </source>
</evidence>
<dbReference type="InterPro" id="IPR029063">
    <property type="entry name" value="SAM-dependent_MTases_sf"/>
</dbReference>
<keyword evidence="3" id="KW-1185">Reference proteome</keyword>
<gene>
    <name evidence="2" type="ORF">Poly21_42060</name>
</gene>
<dbReference type="Pfam" id="PF05050">
    <property type="entry name" value="Methyltransf_21"/>
    <property type="match status" value="1"/>
</dbReference>
<proteinExistence type="predicted"/>
<dbReference type="GO" id="GO:0032259">
    <property type="term" value="P:methylation"/>
    <property type="evidence" value="ECO:0007669"/>
    <property type="project" value="UniProtKB-KW"/>
</dbReference>
<sequence length="262" mass="28612">MIRTLIERWGRGKIVRRRLPKAFGRRSIHVSPDAALKYLFPNLERGDPSLLRIATTLSTAQSIWDIGANVGLFTFAAAHRVGSPGKVLAVEADPFLADLLQRSAQMPSNSDLNVRVLCCAASDETSVARFLIANRGRASNSLEQSGHRTQAGGTRYAQYVPTLKLDDLVETFGVPDFIKVDVEGAEMQVLRGAQHILSVHRPSFYIEVSGAQSEHVAAVFSANKYVLFDGDAVDPIRIDSCRFNTLAIPAERACGLDDTTTT</sequence>
<dbReference type="GO" id="GO:0008168">
    <property type="term" value="F:methyltransferase activity"/>
    <property type="evidence" value="ECO:0007669"/>
    <property type="project" value="UniProtKB-KW"/>
</dbReference>
<feature type="domain" description="Methyltransferase FkbM" evidence="1">
    <location>
        <begin position="65"/>
        <end position="216"/>
    </location>
</feature>
<dbReference type="InterPro" id="IPR052514">
    <property type="entry name" value="SAM-dependent_MTase"/>
</dbReference>
<evidence type="ECO:0000313" key="2">
    <source>
        <dbReference type="EMBL" id="TWU16997.1"/>
    </source>
</evidence>
<dbReference type="RefSeq" id="WP_146408516.1">
    <property type="nucleotide sequence ID" value="NZ_SJPU01000002.1"/>
</dbReference>